<name>A0AAN7IWV7_QUERU</name>
<accession>A0AAN7IWV7</accession>
<keyword evidence="3" id="KW-1185">Reference proteome</keyword>
<evidence type="ECO:0000313" key="3">
    <source>
        <dbReference type="Proteomes" id="UP001324115"/>
    </source>
</evidence>
<proteinExistence type="predicted"/>
<sequence>MANKDQEILDLDLARVSELRLSTETLDIKDYSKRFNESLKLFLQEEDDVKYISDINLGDYENFNPGPRSDDSKETEELKKDEGDEYTANTEDISTNVERLEQDLRGMIAASIVEAFKKEEAGEDFEQKMQTLMRECKERFKNDRDDGKKSLMEYIEECDIEVSDKEFRVLSVIKSHAFKVGINLSRLLVDLVFMMSGKEEFEAKIERFNSALEWICTEDANSIVVKNIVILLDLAKTNVPKKGKWAGLEQTEIDESVQKESSNIRSQIDDLFDQLLKKVLHLLLDQFLELALHLECIMSHPHLPKELNVAQSALECDLEQSKKKLNDIGKDINKLKVISSFKLEHTDVKETRDVMECMIVELWN</sequence>
<comment type="caution">
    <text evidence="2">The sequence shown here is derived from an EMBL/GenBank/DDBJ whole genome shotgun (WGS) entry which is preliminary data.</text>
</comment>
<feature type="compositionally biased region" description="Basic and acidic residues" evidence="1">
    <location>
        <begin position="68"/>
        <end position="82"/>
    </location>
</feature>
<dbReference type="AlphaFoldDB" id="A0AAN7IWV7"/>
<evidence type="ECO:0000256" key="1">
    <source>
        <dbReference type="SAM" id="MobiDB-lite"/>
    </source>
</evidence>
<reference evidence="2 3" key="1">
    <citation type="journal article" date="2023" name="G3 (Bethesda)">
        <title>A haplotype-resolved chromosome-scale genome for Quercus rubra L. provides insights into the genetics of adaptive traits for red oak species.</title>
        <authorList>
            <person name="Kapoor B."/>
            <person name="Jenkins J."/>
            <person name="Schmutz J."/>
            <person name="Zhebentyayeva T."/>
            <person name="Kuelheim C."/>
            <person name="Coggeshall M."/>
            <person name="Heim C."/>
            <person name="Lasky J.R."/>
            <person name="Leites L."/>
            <person name="Islam-Faridi N."/>
            <person name="Romero-Severson J."/>
            <person name="DeLeo V.L."/>
            <person name="Lucas S.M."/>
            <person name="Lazic D."/>
            <person name="Gailing O."/>
            <person name="Carlson J."/>
            <person name="Staton M."/>
        </authorList>
    </citation>
    <scope>NUCLEOTIDE SEQUENCE [LARGE SCALE GENOMIC DNA]</scope>
    <source>
        <strain evidence="2">Pseudo-F2</strain>
    </source>
</reference>
<dbReference type="Proteomes" id="UP001324115">
    <property type="component" value="Unassembled WGS sequence"/>
</dbReference>
<organism evidence="2 3">
    <name type="scientific">Quercus rubra</name>
    <name type="common">Northern red oak</name>
    <name type="synonym">Quercus borealis</name>
    <dbReference type="NCBI Taxonomy" id="3512"/>
    <lineage>
        <taxon>Eukaryota</taxon>
        <taxon>Viridiplantae</taxon>
        <taxon>Streptophyta</taxon>
        <taxon>Embryophyta</taxon>
        <taxon>Tracheophyta</taxon>
        <taxon>Spermatophyta</taxon>
        <taxon>Magnoliopsida</taxon>
        <taxon>eudicotyledons</taxon>
        <taxon>Gunneridae</taxon>
        <taxon>Pentapetalae</taxon>
        <taxon>rosids</taxon>
        <taxon>fabids</taxon>
        <taxon>Fagales</taxon>
        <taxon>Fagaceae</taxon>
        <taxon>Quercus</taxon>
    </lineage>
</organism>
<evidence type="ECO:0000313" key="2">
    <source>
        <dbReference type="EMBL" id="KAK4589572.1"/>
    </source>
</evidence>
<feature type="region of interest" description="Disordered" evidence="1">
    <location>
        <begin position="60"/>
        <end position="85"/>
    </location>
</feature>
<dbReference type="EMBL" id="JAXUIC010000005">
    <property type="protein sequence ID" value="KAK4589572.1"/>
    <property type="molecule type" value="Genomic_DNA"/>
</dbReference>
<gene>
    <name evidence="2" type="ORF">RGQ29_020225</name>
</gene>
<protein>
    <submittedName>
        <fullName evidence="2">Uncharacterized protein</fullName>
    </submittedName>
</protein>